<dbReference type="EMBL" id="JAKKPZ010000015">
    <property type="protein sequence ID" value="KAI1713501.1"/>
    <property type="molecule type" value="Genomic_DNA"/>
</dbReference>
<reference evidence="3" key="1">
    <citation type="submission" date="2022-01" db="EMBL/GenBank/DDBJ databases">
        <title>Genome Sequence Resource for Two Populations of Ditylenchus destructor, the Migratory Endoparasitic Phytonematode.</title>
        <authorList>
            <person name="Zhang H."/>
            <person name="Lin R."/>
            <person name="Xie B."/>
        </authorList>
    </citation>
    <scope>NUCLEOTIDE SEQUENCE</scope>
    <source>
        <strain evidence="3">BazhouSP</strain>
    </source>
</reference>
<evidence type="ECO:0000313" key="4">
    <source>
        <dbReference type="Proteomes" id="UP001201812"/>
    </source>
</evidence>
<dbReference type="InterPro" id="IPR015915">
    <property type="entry name" value="Kelch-typ_b-propeller"/>
</dbReference>
<evidence type="ECO:0000313" key="3">
    <source>
        <dbReference type="EMBL" id="KAI1713501.1"/>
    </source>
</evidence>
<gene>
    <name evidence="3" type="ORF">DdX_09016</name>
</gene>
<dbReference type="Gene3D" id="2.120.10.80">
    <property type="entry name" value="Kelch-type beta propeller"/>
    <property type="match status" value="1"/>
</dbReference>
<proteinExistence type="predicted"/>
<organism evidence="3 4">
    <name type="scientific">Ditylenchus destructor</name>
    <dbReference type="NCBI Taxonomy" id="166010"/>
    <lineage>
        <taxon>Eukaryota</taxon>
        <taxon>Metazoa</taxon>
        <taxon>Ecdysozoa</taxon>
        <taxon>Nematoda</taxon>
        <taxon>Chromadorea</taxon>
        <taxon>Rhabditida</taxon>
        <taxon>Tylenchina</taxon>
        <taxon>Tylenchomorpha</taxon>
        <taxon>Sphaerularioidea</taxon>
        <taxon>Anguinidae</taxon>
        <taxon>Anguininae</taxon>
        <taxon>Ditylenchus</taxon>
    </lineage>
</organism>
<keyword evidence="1" id="KW-0880">Kelch repeat</keyword>
<dbReference type="PANTHER" id="PTHR46093:SF18">
    <property type="entry name" value="FIBRONECTIN TYPE-III DOMAIN-CONTAINING PROTEIN"/>
    <property type="match status" value="1"/>
</dbReference>
<dbReference type="PANTHER" id="PTHR46093">
    <property type="entry name" value="ACYL-COA-BINDING DOMAIN-CONTAINING PROTEIN 5"/>
    <property type="match status" value="1"/>
</dbReference>
<keyword evidence="4" id="KW-1185">Reference proteome</keyword>
<dbReference type="SUPFAM" id="SSF117281">
    <property type="entry name" value="Kelch motif"/>
    <property type="match status" value="1"/>
</dbReference>
<keyword evidence="2" id="KW-0677">Repeat</keyword>
<evidence type="ECO:0000256" key="2">
    <source>
        <dbReference type="ARBA" id="ARBA00022737"/>
    </source>
</evidence>
<name>A0AAD4N6Q5_9BILA</name>
<protein>
    <submittedName>
        <fullName evidence="3">Influenza virus NS1A-binding protein like protein B</fullName>
    </submittedName>
</protein>
<dbReference type="Proteomes" id="UP001201812">
    <property type="component" value="Unassembled WGS sequence"/>
</dbReference>
<evidence type="ECO:0000256" key="1">
    <source>
        <dbReference type="ARBA" id="ARBA00022441"/>
    </source>
</evidence>
<dbReference type="AlphaFoldDB" id="A0AAD4N6Q5"/>
<sequence length="270" mass="29630">MYESIFPAVVGGCSEPDMHRDDVELADATVNNESRHLGKWRNATTNCEQGFSCAAFCQFKNFGGLIFGGYDGIESLNIVNFVQNNGTITPVKSTLPTRLKNSAAVPIDTDNKLSVLLFGGWDEKRTLNAIFEYSLQDESYEVIGILPVSLEGHTATLAPSSKYVIICGGFDGITVRDSLWKYDIATKQTVMLNEHLDVARENHAAVVLSETNVDGETVNYFVVLGGWDGSKALDDCEVFAMSDNEPFLVKVTNHVLKLTEPRNRPAALVL</sequence>
<accession>A0AAD4N6Q5</accession>
<comment type="caution">
    <text evidence="3">The sequence shown here is derived from an EMBL/GenBank/DDBJ whole genome shotgun (WGS) entry which is preliminary data.</text>
</comment>